<evidence type="ECO:0000313" key="6">
    <source>
        <dbReference type="Proteomes" id="UP000185151"/>
    </source>
</evidence>
<dbReference type="GO" id="GO:0005524">
    <property type="term" value="F:ATP binding"/>
    <property type="evidence" value="ECO:0007669"/>
    <property type="project" value="UniProtKB-KW"/>
</dbReference>
<dbReference type="InterPro" id="IPR005467">
    <property type="entry name" value="His_kinase_dom"/>
</dbReference>
<organism evidence="5 6">
    <name type="scientific">Paraburkholderia phenazinium</name>
    <dbReference type="NCBI Taxonomy" id="60549"/>
    <lineage>
        <taxon>Bacteria</taxon>
        <taxon>Pseudomonadati</taxon>
        <taxon>Pseudomonadota</taxon>
        <taxon>Betaproteobacteria</taxon>
        <taxon>Burkholderiales</taxon>
        <taxon>Burkholderiaceae</taxon>
        <taxon>Paraburkholderia</taxon>
    </lineage>
</organism>
<dbReference type="EMBL" id="FSRU01000001">
    <property type="protein sequence ID" value="SIO00750.1"/>
    <property type="molecule type" value="Genomic_DNA"/>
</dbReference>
<name>A0A1N6FZX4_9BURK</name>
<dbReference type="Gene3D" id="3.30.565.10">
    <property type="entry name" value="Histidine kinase-like ATPase, C-terminal domain"/>
    <property type="match status" value="1"/>
</dbReference>
<feature type="domain" description="Histidine kinase" evidence="4">
    <location>
        <begin position="151"/>
        <end position="374"/>
    </location>
</feature>
<dbReference type="OrthoDB" id="8994895at2"/>
<dbReference type="GO" id="GO:0000160">
    <property type="term" value="P:phosphorelay signal transduction system"/>
    <property type="evidence" value="ECO:0007669"/>
    <property type="project" value="UniProtKB-KW"/>
</dbReference>
<dbReference type="PANTHER" id="PTHR45339">
    <property type="entry name" value="HYBRID SIGNAL TRANSDUCTION HISTIDINE KINASE J"/>
    <property type="match status" value="1"/>
</dbReference>
<reference evidence="5 6" key="1">
    <citation type="submission" date="2016-11" db="EMBL/GenBank/DDBJ databases">
        <authorList>
            <person name="Jaros S."/>
            <person name="Januszkiewicz K."/>
            <person name="Wedrychowicz H."/>
        </authorList>
    </citation>
    <scope>NUCLEOTIDE SEQUENCE [LARGE SCALE GENOMIC DNA]</scope>
    <source>
        <strain evidence="5 6">GAS95</strain>
    </source>
</reference>
<dbReference type="InterPro" id="IPR003594">
    <property type="entry name" value="HATPase_dom"/>
</dbReference>
<protein>
    <submittedName>
        <fullName evidence="5">Signal transduction histidine kinase</fullName>
    </submittedName>
</protein>
<keyword evidence="6" id="KW-1185">Reference proteome</keyword>
<feature type="transmembrane region" description="Helical" evidence="3">
    <location>
        <begin position="154"/>
        <end position="175"/>
    </location>
</feature>
<dbReference type="PROSITE" id="PS50109">
    <property type="entry name" value="HIS_KIN"/>
    <property type="match status" value="1"/>
</dbReference>
<keyword evidence="1" id="KW-0597">Phosphoprotein</keyword>
<dbReference type="AlphaFoldDB" id="A0A1N6FZX4"/>
<dbReference type="Proteomes" id="UP000185151">
    <property type="component" value="Unassembled WGS sequence"/>
</dbReference>
<keyword evidence="5" id="KW-0418">Kinase</keyword>
<dbReference type="PANTHER" id="PTHR45339:SF5">
    <property type="entry name" value="HISTIDINE KINASE"/>
    <property type="match status" value="1"/>
</dbReference>
<evidence type="ECO:0000256" key="1">
    <source>
        <dbReference type="ARBA" id="ARBA00022553"/>
    </source>
</evidence>
<dbReference type="InterPro" id="IPR036890">
    <property type="entry name" value="HATPase_C_sf"/>
</dbReference>
<evidence type="ECO:0000256" key="2">
    <source>
        <dbReference type="ARBA" id="ARBA00023012"/>
    </source>
</evidence>
<evidence type="ECO:0000259" key="4">
    <source>
        <dbReference type="PROSITE" id="PS50109"/>
    </source>
</evidence>
<proteinExistence type="predicted"/>
<keyword evidence="5" id="KW-0808">Transferase</keyword>
<dbReference type="InterPro" id="IPR008207">
    <property type="entry name" value="Sig_transdc_His_kin_Hpt_dom"/>
</dbReference>
<keyword evidence="2" id="KW-0902">Two-component regulatory system</keyword>
<dbReference type="InterPro" id="IPR036641">
    <property type="entry name" value="HPT_dom_sf"/>
</dbReference>
<keyword evidence="3" id="KW-0812">Transmembrane</keyword>
<keyword evidence="3" id="KW-1133">Transmembrane helix</keyword>
<evidence type="ECO:0000256" key="3">
    <source>
        <dbReference type="SAM" id="Phobius"/>
    </source>
</evidence>
<accession>A0A1N6FZX4</accession>
<keyword evidence="3" id="KW-0472">Membrane</keyword>
<dbReference type="Pfam" id="PF01627">
    <property type="entry name" value="Hpt"/>
    <property type="match status" value="1"/>
</dbReference>
<dbReference type="SUPFAM" id="SSF55874">
    <property type="entry name" value="ATPase domain of HSP90 chaperone/DNA topoisomerase II/histidine kinase"/>
    <property type="match status" value="1"/>
</dbReference>
<dbReference type="Pfam" id="PF02518">
    <property type="entry name" value="HATPase_c"/>
    <property type="match status" value="1"/>
</dbReference>
<dbReference type="GO" id="GO:0005886">
    <property type="term" value="C:plasma membrane"/>
    <property type="evidence" value="ECO:0007669"/>
    <property type="project" value="UniProtKB-SubCell"/>
</dbReference>
<evidence type="ECO:0000313" key="5">
    <source>
        <dbReference type="EMBL" id="SIO00750.1"/>
    </source>
</evidence>
<gene>
    <name evidence="5" type="ORF">SAMN05444165_0483</name>
</gene>
<dbReference type="GO" id="GO:0004672">
    <property type="term" value="F:protein kinase activity"/>
    <property type="evidence" value="ECO:0007669"/>
    <property type="project" value="UniProtKB-ARBA"/>
</dbReference>
<dbReference type="SUPFAM" id="SSF47226">
    <property type="entry name" value="Histidine-containing phosphotransfer domain, HPT domain"/>
    <property type="match status" value="1"/>
</dbReference>
<feature type="transmembrane region" description="Helical" evidence="3">
    <location>
        <begin position="72"/>
        <end position="94"/>
    </location>
</feature>
<sequence>MNMTTQPDSRAGAREFAHWSSRSARTGSIRCATALASIVAFALLGPLSMRADAATAVDVGQGDSGVSLSDVAWHTSVGALFALAALLVVALGGWCRARIAFDRVIIRLVGVESEWQRRYAAVEAREQAAHALAAAHAEAAAGRERDRIQSAMRYFISGPLSALTSLLGTLHSVALTPNERSLAGKIHLGMRTTLRALEDVLLSSHVESRAILLAKNVVNVRELIEGVAALFAPTAARKGLHLSVSIDRSIDTRVLADSDRLGQMVFHMLSRAIRCGESSVITIVARAEWLNAGSQRISISVRHVASGETESASSLQEQFPWWFSTNAQSAEVCEDVESGLSLCRLLAQHMRGELTVENALGFGSRCTFSAPFTIESVHAPVSPANAQDSAAGFALAERQIAHSPQAATESFDRAYLEALSNEGIDLRTFVGSWCQSVQEDLQRMRGLRELPDAGALRGVLHRLSGAAGLVGARGLMEALQRSSVAQPEPEADALDMLEKRSEALMKQLCEAIDLHGSNLP</sequence>